<gene>
    <name evidence="2" type="ORF">CA12_20620</name>
</gene>
<dbReference type="Proteomes" id="UP000318741">
    <property type="component" value="Chromosome"/>
</dbReference>
<reference evidence="2 3" key="1">
    <citation type="submission" date="2019-02" db="EMBL/GenBank/DDBJ databases">
        <title>Deep-cultivation of Planctomycetes and their phenomic and genomic characterization uncovers novel biology.</title>
        <authorList>
            <person name="Wiegand S."/>
            <person name="Jogler M."/>
            <person name="Boedeker C."/>
            <person name="Pinto D."/>
            <person name="Vollmers J."/>
            <person name="Rivas-Marin E."/>
            <person name="Kohn T."/>
            <person name="Peeters S.H."/>
            <person name="Heuer A."/>
            <person name="Rast P."/>
            <person name="Oberbeckmann S."/>
            <person name="Bunk B."/>
            <person name="Jeske O."/>
            <person name="Meyerdierks A."/>
            <person name="Storesund J.E."/>
            <person name="Kallscheuer N."/>
            <person name="Luecker S."/>
            <person name="Lage O.M."/>
            <person name="Pohl T."/>
            <person name="Merkel B.J."/>
            <person name="Hornburger P."/>
            <person name="Mueller R.-W."/>
            <person name="Bruemmer F."/>
            <person name="Labrenz M."/>
            <person name="Spormann A.M."/>
            <person name="Op den Camp H."/>
            <person name="Overmann J."/>
            <person name="Amann R."/>
            <person name="Jetten M.S.M."/>
            <person name="Mascher T."/>
            <person name="Medema M.H."/>
            <person name="Devos D.P."/>
            <person name="Kaster A.-K."/>
            <person name="Ovreas L."/>
            <person name="Rohde M."/>
            <person name="Galperin M.Y."/>
            <person name="Jogler C."/>
        </authorList>
    </citation>
    <scope>NUCLEOTIDE SEQUENCE [LARGE SCALE GENOMIC DNA]</scope>
    <source>
        <strain evidence="2 3">CA12</strain>
    </source>
</reference>
<dbReference type="EMBL" id="CP036265">
    <property type="protein sequence ID" value="QDT15964.1"/>
    <property type="molecule type" value="Genomic_DNA"/>
</dbReference>
<proteinExistence type="predicted"/>
<dbReference type="AlphaFoldDB" id="A0A517P9C2"/>
<accession>A0A517P9C2</accession>
<organism evidence="2 3">
    <name type="scientific">Alienimonas californiensis</name>
    <dbReference type="NCBI Taxonomy" id="2527989"/>
    <lineage>
        <taxon>Bacteria</taxon>
        <taxon>Pseudomonadati</taxon>
        <taxon>Planctomycetota</taxon>
        <taxon>Planctomycetia</taxon>
        <taxon>Planctomycetales</taxon>
        <taxon>Planctomycetaceae</taxon>
        <taxon>Alienimonas</taxon>
    </lineage>
</organism>
<evidence type="ECO:0000313" key="2">
    <source>
        <dbReference type="EMBL" id="QDT15964.1"/>
    </source>
</evidence>
<protein>
    <submittedName>
        <fullName evidence="2">Uncharacterized protein</fullName>
    </submittedName>
</protein>
<sequence>MLLCLLPATLGLTGCGEQPDNSRWEAVQNDPADGGSSAAQDESLNQERLDVPNEFPAVGDVRTASPD</sequence>
<evidence type="ECO:0000256" key="1">
    <source>
        <dbReference type="SAM" id="MobiDB-lite"/>
    </source>
</evidence>
<feature type="region of interest" description="Disordered" evidence="1">
    <location>
        <begin position="14"/>
        <end position="67"/>
    </location>
</feature>
<keyword evidence="3" id="KW-1185">Reference proteome</keyword>
<name>A0A517P9C2_9PLAN</name>
<evidence type="ECO:0000313" key="3">
    <source>
        <dbReference type="Proteomes" id="UP000318741"/>
    </source>
</evidence>
<dbReference type="KEGG" id="acaf:CA12_20620"/>